<dbReference type="Proteomes" id="UP001165960">
    <property type="component" value="Unassembled WGS sequence"/>
</dbReference>
<protein>
    <submittedName>
        <fullName evidence="1">Uncharacterized protein</fullName>
    </submittedName>
</protein>
<proteinExistence type="predicted"/>
<dbReference type="EMBL" id="QTSX02004987">
    <property type="protein sequence ID" value="KAJ9062884.1"/>
    <property type="molecule type" value="Genomic_DNA"/>
</dbReference>
<sequence length="329" mass="36426">MLSKLPALPPVDGTPAILMDRIHAFHVHQYSKPNNSCLFITTDARTPCEVYRSSNPSPDRLLRIQDRNQAHLVLSWRCNTFGFCFNCTCGKHFSRSHIQDCDFLGDFPVNLSQHWAVFSQDLVTHPSLVGTNYSIMNSLLNHTKHDLFDQTLMYLLTKLVTRTRRGLVPCREGSSPDVSSDSDPDNPPEAAPVIPAKRTGECTLTPRAKLCRVMLDAQIADEPAQPAPSTPPPLIESTTATVATTPVVPHNLEPVLIATRASLPQTCKCQRSPPEPPETNVSVQMRPSLSRACKRPCLANMPVSSRTSRTCKKAISVRKDTTSHIPMEE</sequence>
<reference evidence="1" key="1">
    <citation type="submission" date="2022-04" db="EMBL/GenBank/DDBJ databases">
        <title>Genome of the entomopathogenic fungus Entomophthora muscae.</title>
        <authorList>
            <person name="Elya C."/>
            <person name="Lovett B.R."/>
            <person name="Lee E."/>
            <person name="Macias A.M."/>
            <person name="Hajek A.E."/>
            <person name="De Bivort B.L."/>
            <person name="Kasson M.T."/>
            <person name="De Fine Licht H.H."/>
            <person name="Stajich J.E."/>
        </authorList>
    </citation>
    <scope>NUCLEOTIDE SEQUENCE</scope>
    <source>
        <strain evidence="1">Berkeley</strain>
    </source>
</reference>
<evidence type="ECO:0000313" key="2">
    <source>
        <dbReference type="Proteomes" id="UP001165960"/>
    </source>
</evidence>
<evidence type="ECO:0000313" key="1">
    <source>
        <dbReference type="EMBL" id="KAJ9062884.1"/>
    </source>
</evidence>
<comment type="caution">
    <text evidence="1">The sequence shown here is derived from an EMBL/GenBank/DDBJ whole genome shotgun (WGS) entry which is preliminary data.</text>
</comment>
<gene>
    <name evidence="1" type="ORF">DSO57_1006007</name>
</gene>
<keyword evidence="2" id="KW-1185">Reference proteome</keyword>
<accession>A0ACC2SKG7</accession>
<organism evidence="1 2">
    <name type="scientific">Entomophthora muscae</name>
    <dbReference type="NCBI Taxonomy" id="34485"/>
    <lineage>
        <taxon>Eukaryota</taxon>
        <taxon>Fungi</taxon>
        <taxon>Fungi incertae sedis</taxon>
        <taxon>Zoopagomycota</taxon>
        <taxon>Entomophthoromycotina</taxon>
        <taxon>Entomophthoromycetes</taxon>
        <taxon>Entomophthorales</taxon>
        <taxon>Entomophthoraceae</taxon>
        <taxon>Entomophthora</taxon>
    </lineage>
</organism>
<name>A0ACC2SKG7_9FUNG</name>